<keyword evidence="2" id="KW-1185">Reference proteome</keyword>
<evidence type="ECO:0000313" key="2">
    <source>
        <dbReference type="Proteomes" id="UP001320706"/>
    </source>
</evidence>
<dbReference type="EMBL" id="JAMKPW020000001">
    <property type="protein sequence ID" value="KAK8222068.1"/>
    <property type="molecule type" value="Genomic_DNA"/>
</dbReference>
<protein>
    <submittedName>
        <fullName evidence="1">Uncharacterized protein</fullName>
    </submittedName>
</protein>
<reference evidence="1" key="1">
    <citation type="submission" date="2024-02" db="EMBL/GenBank/DDBJ databases">
        <title>Metagenome Assembled Genome of Zalaria obscura JY119.</title>
        <authorList>
            <person name="Vighnesh L."/>
            <person name="Jagadeeshwari U."/>
            <person name="Venkata Ramana C."/>
            <person name="Sasikala C."/>
        </authorList>
    </citation>
    <scope>NUCLEOTIDE SEQUENCE</scope>
    <source>
        <strain evidence="1">JY119</strain>
    </source>
</reference>
<evidence type="ECO:0000313" key="1">
    <source>
        <dbReference type="EMBL" id="KAK8222068.1"/>
    </source>
</evidence>
<gene>
    <name evidence="1" type="ORF">M8818_000237</name>
</gene>
<dbReference type="Proteomes" id="UP001320706">
    <property type="component" value="Unassembled WGS sequence"/>
</dbReference>
<accession>A0ACC3SPG3</accession>
<name>A0ACC3SPG3_9PEZI</name>
<organism evidence="1 2">
    <name type="scientific">Zalaria obscura</name>
    <dbReference type="NCBI Taxonomy" id="2024903"/>
    <lineage>
        <taxon>Eukaryota</taxon>
        <taxon>Fungi</taxon>
        <taxon>Dikarya</taxon>
        <taxon>Ascomycota</taxon>
        <taxon>Pezizomycotina</taxon>
        <taxon>Dothideomycetes</taxon>
        <taxon>Dothideomycetidae</taxon>
        <taxon>Dothideales</taxon>
        <taxon>Zalariaceae</taxon>
        <taxon>Zalaria</taxon>
    </lineage>
</organism>
<sequence>MPHIEELPTSSKAAAPGWSYVVDTGYDPSKLAINPSNRKRVRIATSGLSGTDLTLRQQTAIQRHLAELDKDNHKDVQIPVPKGSDGGKKQTTNVKRILQSGKDFAYYVEEEEALLAQKGGASSSAVESADTPRAASKPAKTQASRRKSALANSSAASTPAPSTPADSTGPSIPLPANAKGPAGGQQPVAIKPSPLAPAPTQRITEEEIEALLSAPPLTYNAARSPAPPPFGPPQRVFCEICGYWGRAKCMKCGARICSVTCKDTHEESRCLKF</sequence>
<proteinExistence type="predicted"/>
<comment type="caution">
    <text evidence="1">The sequence shown here is derived from an EMBL/GenBank/DDBJ whole genome shotgun (WGS) entry which is preliminary data.</text>
</comment>